<proteinExistence type="inferred from homology"/>
<comment type="function">
    <text evidence="2 11">Catalyzes the insertion of molybdate into adenylated molybdopterin with the concomitant release of AMP.</text>
</comment>
<evidence type="ECO:0000259" key="12">
    <source>
        <dbReference type="PROSITE" id="PS51306"/>
    </source>
</evidence>
<reference evidence="13 14" key="1">
    <citation type="submission" date="2016-11" db="EMBL/GenBank/DDBJ databases">
        <authorList>
            <person name="Jaros S."/>
            <person name="Januszkiewicz K."/>
            <person name="Wedrychowicz H."/>
        </authorList>
    </citation>
    <scope>NUCLEOTIDE SEQUENCE [LARGE SCALE GENOMIC DNA]</scope>
    <source>
        <strain evidence="13 14">CGMCC 1.10190</strain>
    </source>
</reference>
<dbReference type="PROSITE" id="PS01079">
    <property type="entry name" value="MOCF_BIOSYNTHESIS_2"/>
    <property type="match status" value="1"/>
</dbReference>
<dbReference type="NCBIfam" id="NF045515">
    <property type="entry name" value="Glp_gephyrin"/>
    <property type="match status" value="1"/>
</dbReference>
<name>A0A1M6AVU0_9BURK</name>
<dbReference type="InterPro" id="IPR036425">
    <property type="entry name" value="MoaB/Mog-like_dom_sf"/>
</dbReference>
<dbReference type="GO" id="GO:0061599">
    <property type="term" value="F:molybdopterin molybdotransferase activity"/>
    <property type="evidence" value="ECO:0007669"/>
    <property type="project" value="UniProtKB-UniRule"/>
</dbReference>
<evidence type="ECO:0000256" key="5">
    <source>
        <dbReference type="ARBA" id="ARBA00022505"/>
    </source>
</evidence>
<dbReference type="Gene3D" id="3.40.980.10">
    <property type="entry name" value="MoaB/Mog-like domain"/>
    <property type="match status" value="1"/>
</dbReference>
<comment type="cofactor">
    <cofactor evidence="1 11">
        <name>Mg(2+)</name>
        <dbReference type="ChEBI" id="CHEBI:18420"/>
    </cofactor>
</comment>
<comment type="catalytic activity">
    <reaction evidence="10">
        <text>adenylyl-molybdopterin + molybdate = Mo-molybdopterin + AMP + H(+)</text>
        <dbReference type="Rhea" id="RHEA:35047"/>
        <dbReference type="ChEBI" id="CHEBI:15378"/>
        <dbReference type="ChEBI" id="CHEBI:36264"/>
        <dbReference type="ChEBI" id="CHEBI:62727"/>
        <dbReference type="ChEBI" id="CHEBI:71302"/>
        <dbReference type="ChEBI" id="CHEBI:456215"/>
        <dbReference type="EC" id="2.10.1.1"/>
    </reaction>
</comment>
<sequence>MLDFDVAQSRLAAAGKPPSISESCPLHEARGRILAQTLFATLDLPPADNSAMDGYAINYADYAPGRRFPVQQRCFAGEQPQALQQGNAIRLFTGSLIPEGADTVVMQEDGIEIDNQFEIRQLPPKGSHMRLRGEDIRTGDQMLPKGSLMRAAEMALLASQGYAEVTVYARLKVGILTTGDELIQPGQPRANQQIYNSNGTMLASLVQNMGASVVHVLHAMDTQESLQAAFSTLLADCDLILTAGGVSVGEKDLVKPAIEQYGGTLDLWRVCMKPGKPVALAHAHAKPIVCLPGNPVSAFAVFAVLVSPLIRGMQGRAQITPDVQYGRLATVKSFNDKREEFLRVRAEFNAQGQPLLKPYAQQGSGIISSLPWATGFARIPANTVVRDGDVVPYYDLQHWLA</sequence>
<dbReference type="PROSITE" id="PS51306">
    <property type="entry name" value="ASD1"/>
    <property type="match status" value="1"/>
</dbReference>
<dbReference type="InterPro" id="IPR014800">
    <property type="entry name" value="ASD1_dom"/>
</dbReference>
<dbReference type="InterPro" id="IPR036688">
    <property type="entry name" value="MoeA_C_domain_IV_sf"/>
</dbReference>
<dbReference type="GO" id="GO:0046872">
    <property type="term" value="F:metal ion binding"/>
    <property type="evidence" value="ECO:0007669"/>
    <property type="project" value="UniProtKB-UniRule"/>
</dbReference>
<dbReference type="PANTHER" id="PTHR10192:SF5">
    <property type="entry name" value="GEPHYRIN"/>
    <property type="match status" value="1"/>
</dbReference>
<evidence type="ECO:0000256" key="4">
    <source>
        <dbReference type="ARBA" id="ARBA00010763"/>
    </source>
</evidence>
<protein>
    <recommendedName>
        <fullName evidence="11">Molybdopterin molybdenumtransferase</fullName>
        <ecNumber evidence="11">2.10.1.1</ecNumber>
    </recommendedName>
</protein>
<dbReference type="GO" id="GO:0051015">
    <property type="term" value="F:actin filament binding"/>
    <property type="evidence" value="ECO:0007669"/>
    <property type="project" value="InterPro"/>
</dbReference>
<organism evidence="13 14">
    <name type="scientific">Pollutimonas bauzanensis</name>
    <dbReference type="NCBI Taxonomy" id="658167"/>
    <lineage>
        <taxon>Bacteria</taxon>
        <taxon>Pseudomonadati</taxon>
        <taxon>Pseudomonadota</taxon>
        <taxon>Betaproteobacteria</taxon>
        <taxon>Burkholderiales</taxon>
        <taxon>Alcaligenaceae</taxon>
        <taxon>Pollutimonas</taxon>
    </lineage>
</organism>
<dbReference type="FunFam" id="3.40.980.10:FF:000004">
    <property type="entry name" value="Molybdopterin molybdenumtransferase"/>
    <property type="match status" value="1"/>
</dbReference>
<evidence type="ECO:0000256" key="3">
    <source>
        <dbReference type="ARBA" id="ARBA00005046"/>
    </source>
</evidence>
<dbReference type="SUPFAM" id="SSF63867">
    <property type="entry name" value="MoeA C-terminal domain-like"/>
    <property type="match status" value="1"/>
</dbReference>
<keyword evidence="6 11" id="KW-0808">Transferase</keyword>
<dbReference type="InterPro" id="IPR038987">
    <property type="entry name" value="MoeA-like"/>
</dbReference>
<dbReference type="UniPathway" id="UPA00344"/>
<dbReference type="STRING" id="658167.SAMN04488135_12337"/>
<keyword evidence="5 11" id="KW-0500">Molybdenum</keyword>
<evidence type="ECO:0000256" key="1">
    <source>
        <dbReference type="ARBA" id="ARBA00001946"/>
    </source>
</evidence>
<evidence type="ECO:0000256" key="10">
    <source>
        <dbReference type="ARBA" id="ARBA00047317"/>
    </source>
</evidence>
<dbReference type="EMBL" id="FQXE01000023">
    <property type="protein sequence ID" value="SHI40595.1"/>
    <property type="molecule type" value="Genomic_DNA"/>
</dbReference>
<evidence type="ECO:0000256" key="2">
    <source>
        <dbReference type="ARBA" id="ARBA00002901"/>
    </source>
</evidence>
<dbReference type="GO" id="GO:0006777">
    <property type="term" value="P:Mo-molybdopterin cofactor biosynthetic process"/>
    <property type="evidence" value="ECO:0007669"/>
    <property type="project" value="UniProtKB-UniRule"/>
</dbReference>
<dbReference type="InterPro" id="IPR005111">
    <property type="entry name" value="MoeA_C_domain_IV"/>
</dbReference>
<dbReference type="NCBIfam" id="TIGR00177">
    <property type="entry name" value="molyb_syn"/>
    <property type="match status" value="1"/>
</dbReference>
<evidence type="ECO:0000256" key="8">
    <source>
        <dbReference type="ARBA" id="ARBA00022842"/>
    </source>
</evidence>
<dbReference type="GO" id="GO:0005829">
    <property type="term" value="C:cytosol"/>
    <property type="evidence" value="ECO:0007669"/>
    <property type="project" value="TreeGrafter"/>
</dbReference>
<evidence type="ECO:0000256" key="9">
    <source>
        <dbReference type="ARBA" id="ARBA00023150"/>
    </source>
</evidence>
<dbReference type="OrthoDB" id="9804758at2"/>
<keyword evidence="8 11" id="KW-0460">Magnesium</keyword>
<feature type="domain" description="ASD1" evidence="12">
    <location>
        <begin position="26"/>
        <end position="87"/>
    </location>
</feature>
<evidence type="ECO:0000256" key="7">
    <source>
        <dbReference type="ARBA" id="ARBA00022723"/>
    </source>
</evidence>
<keyword evidence="14" id="KW-1185">Reference proteome</keyword>
<gene>
    <name evidence="13" type="ORF">SAMN04488135_12337</name>
</gene>
<accession>A0A1M6AVU0</accession>
<dbReference type="Gene3D" id="2.40.340.10">
    <property type="entry name" value="MoeA, C-terminal, domain IV"/>
    <property type="match status" value="1"/>
</dbReference>
<evidence type="ECO:0000313" key="13">
    <source>
        <dbReference type="EMBL" id="SHI40595.1"/>
    </source>
</evidence>
<dbReference type="InterPro" id="IPR036135">
    <property type="entry name" value="MoeA_linker/N_sf"/>
</dbReference>
<dbReference type="Pfam" id="PF03453">
    <property type="entry name" value="MoeA_N"/>
    <property type="match status" value="1"/>
</dbReference>
<keyword evidence="9 11" id="KW-0501">Molybdenum cofactor biosynthesis</keyword>
<dbReference type="Gene3D" id="3.90.105.10">
    <property type="entry name" value="Molybdopterin biosynthesis moea protein, domain 2"/>
    <property type="match status" value="1"/>
</dbReference>
<dbReference type="SUPFAM" id="SSF53218">
    <property type="entry name" value="Molybdenum cofactor biosynthesis proteins"/>
    <property type="match status" value="1"/>
</dbReference>
<evidence type="ECO:0000313" key="14">
    <source>
        <dbReference type="Proteomes" id="UP000184226"/>
    </source>
</evidence>
<dbReference type="Proteomes" id="UP000184226">
    <property type="component" value="Unassembled WGS sequence"/>
</dbReference>
<comment type="pathway">
    <text evidence="3 11">Cofactor biosynthesis; molybdopterin biosynthesis.</text>
</comment>
<dbReference type="EC" id="2.10.1.1" evidence="11"/>
<dbReference type="InterPro" id="IPR008284">
    <property type="entry name" value="MoCF_biosynth_CS"/>
</dbReference>
<evidence type="ECO:0000256" key="11">
    <source>
        <dbReference type="RuleBase" id="RU365090"/>
    </source>
</evidence>
<dbReference type="CDD" id="cd00887">
    <property type="entry name" value="MoeA"/>
    <property type="match status" value="1"/>
</dbReference>
<dbReference type="Gene3D" id="2.170.190.11">
    <property type="entry name" value="Molybdopterin biosynthesis moea protein, domain 3"/>
    <property type="match status" value="1"/>
</dbReference>
<evidence type="ECO:0000256" key="6">
    <source>
        <dbReference type="ARBA" id="ARBA00022679"/>
    </source>
</evidence>
<dbReference type="Pfam" id="PF03454">
    <property type="entry name" value="MoeA_C"/>
    <property type="match status" value="1"/>
</dbReference>
<dbReference type="AlphaFoldDB" id="A0A1M6AVU0"/>
<dbReference type="SMART" id="SM00852">
    <property type="entry name" value="MoCF_biosynth"/>
    <property type="match status" value="1"/>
</dbReference>
<dbReference type="InterPro" id="IPR001453">
    <property type="entry name" value="MoaB/Mog_dom"/>
</dbReference>
<dbReference type="SUPFAM" id="SSF63882">
    <property type="entry name" value="MoeA N-terminal region -like"/>
    <property type="match status" value="1"/>
</dbReference>
<dbReference type="Pfam" id="PF00994">
    <property type="entry name" value="MoCF_biosynth"/>
    <property type="match status" value="1"/>
</dbReference>
<dbReference type="InterPro" id="IPR005110">
    <property type="entry name" value="MoeA_linker/N"/>
</dbReference>
<keyword evidence="7 11" id="KW-0479">Metal-binding</keyword>
<dbReference type="PANTHER" id="PTHR10192">
    <property type="entry name" value="MOLYBDOPTERIN BIOSYNTHESIS PROTEIN"/>
    <property type="match status" value="1"/>
</dbReference>
<comment type="similarity">
    <text evidence="4 11">Belongs to the MoeA family.</text>
</comment>
<dbReference type="RefSeq" id="WP_073109814.1">
    <property type="nucleotide sequence ID" value="NZ_FQXE01000023.1"/>
</dbReference>